<dbReference type="GO" id="GO:0006362">
    <property type="term" value="P:transcription elongation by RNA polymerase I"/>
    <property type="evidence" value="ECO:0007669"/>
    <property type="project" value="TreeGrafter"/>
</dbReference>
<gene>
    <name evidence="3 6" type="primary">rpoH</name>
    <name evidence="3" type="synonym">rpo5</name>
    <name evidence="6" type="ORF">MPEBLZ_01071</name>
</gene>
<dbReference type="Pfam" id="PF01191">
    <property type="entry name" value="RNA_pol_Rpb5_C"/>
    <property type="match status" value="1"/>
</dbReference>
<dbReference type="SUPFAM" id="SSF55287">
    <property type="entry name" value="RPB5-like RNA polymerase subunit"/>
    <property type="match status" value="1"/>
</dbReference>
<dbReference type="InterPro" id="IPR035913">
    <property type="entry name" value="RPB5-like_sf"/>
</dbReference>
<keyword evidence="2 3" id="KW-0804">Transcription</keyword>
<proteinExistence type="inferred from homology"/>
<organism evidence="6 7">
    <name type="scientific">Candidatus Methanoperedens nitratireducens</name>
    <dbReference type="NCBI Taxonomy" id="1392998"/>
    <lineage>
        <taxon>Archaea</taxon>
        <taxon>Methanobacteriati</taxon>
        <taxon>Methanobacteriota</taxon>
        <taxon>Stenosarchaea group</taxon>
        <taxon>Methanomicrobia</taxon>
        <taxon>Methanosarcinales</taxon>
        <taxon>ANME-2 cluster</taxon>
        <taxon>Candidatus Methanoperedentaceae</taxon>
        <taxon>Candidatus Methanoperedens</taxon>
    </lineage>
</organism>
<keyword evidence="3 6" id="KW-0548">Nucleotidyltransferase</keyword>
<keyword evidence="3" id="KW-0963">Cytoplasm</keyword>
<dbReference type="HAMAP" id="MF_00025">
    <property type="entry name" value="RNApol_Rpo5_RPB5"/>
    <property type="match status" value="1"/>
</dbReference>
<comment type="function">
    <text evidence="3">DNA-dependent RNA polymerase (RNAP) catalyzes the transcription of DNA into RNA using the four ribonucleoside triphosphates as substrates.</text>
</comment>
<comment type="catalytic activity">
    <reaction evidence="3">
        <text>RNA(n) + a ribonucleoside 5'-triphosphate = RNA(n+1) + diphosphate</text>
        <dbReference type="Rhea" id="RHEA:21248"/>
        <dbReference type="Rhea" id="RHEA-COMP:14527"/>
        <dbReference type="Rhea" id="RHEA-COMP:17342"/>
        <dbReference type="ChEBI" id="CHEBI:33019"/>
        <dbReference type="ChEBI" id="CHEBI:61557"/>
        <dbReference type="ChEBI" id="CHEBI:140395"/>
        <dbReference type="EC" id="2.7.7.6"/>
    </reaction>
</comment>
<feature type="domain" description="RNA polymerase subunit H/Rpb5 C-terminal" evidence="5">
    <location>
        <begin position="28"/>
        <end position="100"/>
    </location>
</feature>
<dbReference type="GO" id="GO:0042797">
    <property type="term" value="P:tRNA transcription by RNA polymerase III"/>
    <property type="evidence" value="ECO:0007669"/>
    <property type="project" value="TreeGrafter"/>
</dbReference>
<name>A0A0P8E200_9EURY</name>
<dbReference type="PANTHER" id="PTHR10535:SF0">
    <property type="entry name" value="DNA-DIRECTED RNA POLYMERASES I, II, AND III SUBUNIT RPABC1"/>
    <property type="match status" value="1"/>
</dbReference>
<dbReference type="GO" id="GO:0000428">
    <property type="term" value="C:DNA-directed RNA polymerase complex"/>
    <property type="evidence" value="ECO:0007669"/>
    <property type="project" value="UniProtKB-KW"/>
</dbReference>
<dbReference type="NCBIfam" id="NF007129">
    <property type="entry name" value="PRK09570.1"/>
    <property type="match status" value="1"/>
</dbReference>
<evidence type="ECO:0000313" key="7">
    <source>
        <dbReference type="Proteomes" id="UP000050360"/>
    </source>
</evidence>
<dbReference type="AlphaFoldDB" id="A0A0P8E200"/>
<dbReference type="InterPro" id="IPR000783">
    <property type="entry name" value="RNA_pol_subH/Rpb5_C"/>
</dbReference>
<evidence type="ECO:0000259" key="5">
    <source>
        <dbReference type="Pfam" id="PF01191"/>
    </source>
</evidence>
<dbReference type="PANTHER" id="PTHR10535">
    <property type="entry name" value="DNA-DIRECTED RNA POLYMERASES I, II, AND III SUBUNIT RPABC1"/>
    <property type="match status" value="1"/>
</dbReference>
<accession>A0A0P8E200</accession>
<sequence>MVEGSNPSEPVCPGGNCVKEKENTGREFNPLKHRMVPNHEILSEDEVEKVLTEFKVEREQLPKIRIIDPTVVAAKAKVGDVIRITRESKTAGIAYYYRMVIA</sequence>
<dbReference type="EC" id="2.7.7.6" evidence="3"/>
<keyword evidence="3 6" id="KW-0808">Transferase</keyword>
<comment type="similarity">
    <text evidence="3">Belongs to the archaeal Rpo5/eukaryotic RPB5 RNA polymerase subunit family.</text>
</comment>
<evidence type="ECO:0000256" key="4">
    <source>
        <dbReference type="SAM" id="MobiDB-lite"/>
    </source>
</evidence>
<dbReference type="Gene3D" id="3.90.940.20">
    <property type="entry name" value="RPB5-like RNA polymerase subunit"/>
    <property type="match status" value="1"/>
</dbReference>
<keyword evidence="1 3" id="KW-0240">DNA-directed RNA polymerase</keyword>
<comment type="subunit">
    <text evidence="3">Part of the RNA polymerase complex.</text>
</comment>
<evidence type="ECO:0000256" key="1">
    <source>
        <dbReference type="ARBA" id="ARBA00022478"/>
    </source>
</evidence>
<comment type="caution">
    <text evidence="6">The sequence shown here is derived from an EMBL/GenBank/DDBJ whole genome shotgun (WGS) entry which is preliminary data.</text>
</comment>
<dbReference type="InterPro" id="IPR014381">
    <property type="entry name" value="Arch_Rpo5/euc_Rpb5"/>
</dbReference>
<dbReference type="Proteomes" id="UP000050360">
    <property type="component" value="Unassembled WGS sequence"/>
</dbReference>
<dbReference type="GO" id="GO:0003899">
    <property type="term" value="F:DNA-directed RNA polymerase activity"/>
    <property type="evidence" value="ECO:0007669"/>
    <property type="project" value="UniProtKB-UniRule"/>
</dbReference>
<protein>
    <recommendedName>
        <fullName evidence="3">DNA-directed RNA polymerase subunit Rpo5</fullName>
        <ecNumber evidence="3">2.7.7.6</ecNumber>
    </recommendedName>
    <alternativeName>
        <fullName evidence="3">DNA-directed RNA polymerase subunit H</fullName>
    </alternativeName>
</protein>
<reference evidence="6 7" key="1">
    <citation type="submission" date="2015-09" db="EMBL/GenBank/DDBJ databases">
        <title>A metagenomics-based metabolic model of nitrate-dependent anaerobic oxidation of methane by Methanoperedens-like archaea.</title>
        <authorList>
            <person name="Arshad A."/>
            <person name="Speth D.R."/>
            <person name="De Graaf R.M."/>
            <person name="Op Den Camp H.J."/>
            <person name="Jetten M.S."/>
            <person name="Welte C.U."/>
        </authorList>
    </citation>
    <scope>NUCLEOTIDE SEQUENCE [LARGE SCALE GENOMIC DNA]</scope>
</reference>
<feature type="region of interest" description="Disordered" evidence="4">
    <location>
        <begin position="1"/>
        <end position="24"/>
    </location>
</feature>
<dbReference type="EMBL" id="LKCM01000099">
    <property type="protein sequence ID" value="KPQ44315.1"/>
    <property type="molecule type" value="Genomic_DNA"/>
</dbReference>
<dbReference type="GO" id="GO:0006366">
    <property type="term" value="P:transcription by RNA polymerase II"/>
    <property type="evidence" value="ECO:0007669"/>
    <property type="project" value="TreeGrafter"/>
</dbReference>
<dbReference type="GO" id="GO:0005737">
    <property type="term" value="C:cytoplasm"/>
    <property type="evidence" value="ECO:0007669"/>
    <property type="project" value="UniProtKB-SubCell"/>
</dbReference>
<evidence type="ECO:0000256" key="3">
    <source>
        <dbReference type="HAMAP-Rule" id="MF_00025"/>
    </source>
</evidence>
<dbReference type="GO" id="GO:0003677">
    <property type="term" value="F:DNA binding"/>
    <property type="evidence" value="ECO:0007669"/>
    <property type="project" value="InterPro"/>
</dbReference>
<evidence type="ECO:0000256" key="2">
    <source>
        <dbReference type="ARBA" id="ARBA00023163"/>
    </source>
</evidence>
<comment type="subcellular location">
    <subcellularLocation>
        <location evidence="3">Cytoplasm</location>
    </subcellularLocation>
</comment>
<evidence type="ECO:0000313" key="6">
    <source>
        <dbReference type="EMBL" id="KPQ44315.1"/>
    </source>
</evidence>